<accession>A0AAN6N342</accession>
<dbReference type="PANTHER" id="PTHR23079:SF55">
    <property type="entry name" value="RNA-DIRECTED RNA POLYMERASE"/>
    <property type="match status" value="1"/>
</dbReference>
<keyword evidence="10" id="KW-1185">Reference proteome</keyword>
<feature type="domain" description="RDRP core" evidence="6">
    <location>
        <begin position="78"/>
        <end position="572"/>
    </location>
</feature>
<dbReference type="GO" id="GO:0003723">
    <property type="term" value="F:RNA binding"/>
    <property type="evidence" value="ECO:0007669"/>
    <property type="project" value="UniProtKB-KW"/>
</dbReference>
<evidence type="ECO:0000256" key="2">
    <source>
        <dbReference type="ARBA" id="ARBA00022741"/>
    </source>
</evidence>
<dbReference type="GO" id="GO:0016787">
    <property type="term" value="F:hydrolase activity"/>
    <property type="evidence" value="ECO:0007669"/>
    <property type="project" value="UniProtKB-KW"/>
</dbReference>
<sequence>MSGKDKARTFTFTLKPTIRLDDQDWDFRVPGLPGPEQLNREGLVKKIILRTDLKEWKHEMLLKVERVEPNRATKTDPLDRFVLVSFADFRSFRQQLPSAGRAAESDARPLQPATPRECTDYMIRLLRSGVSLQGVGYHFYGHSNSQLKSRSCFLYAASKEDISKKVEALGDFSKMKTVGKKAKRIGLLFSVAQVATTVSPDRCEDIPDIETPDYVFTDGCGLIAPVLARELARRVRIIFRDQRYTPSVFQIRYRGYKGVVTVDPRMAKEKKTLLKLRKSMRKFNGGEDHSFAVVDYSKPYAYGFLNDEAIVLLDALGIARPVLLRKQEEHFQLLADARTDFRAAFRLLSYVNRPDLAEKLLMDGVESLRPQINKLINAEHGKMLNKRDEQRCRIFVQQSRLLFGVCDAWNVLKEGECTVKVTMEGDGQPYALKGTEVSVIRNPCLHPGDWQKFRVVEKPELAHLVDCIVFSTRGRRPAADMMSGGDLDGDQFFVCWDKDLIPSRLSRPALYPGGRDPLRFNPITDDDRLVYFAKYTNASLGQVKNLYLDWARACGPMSPQCQELNRLFSQCVVGNRIKIPEKLKAVPVAAPDAAAPPFVLDELHDKARELIQNSDSSQKDWDGYALDDMLDLLAARDDIAMTEFEFIQLAFRWCRRNAVAFEGLLHLFDFNVLSVEERSWVLEQLPPMSAQTPSLVLNGLCSSSLLSESELNQFQLNHPGMRWKCVYDSSRGDRLATFLDAAATNLELFQRKLIVFRPDERLTLAIYVPLKIERSKECLVDDAARLFAVPHSQGRERQSRLALPTKMTYRLYCDERVFQLFENQRANSWVYIARPGSDDSDYRNTLDAGDRRRQRQATIDRGINFDVRASIALDKFSKGLQTHIGRVNRAEVSAAEIYIISNRDVKSMQTLDLWLEYIQTGERLPLFQQDPKEYAIAKPEDILSSLSPRYLVEIVEHQNVAALGDLQSVDEFLTVFDLLLETDKKGFLLKCFDHFLGDMHLHLLPAEGLRRSVLQAMIDFVRKAPFLAISFGRQRENLPEDLVTMIEVSAEQILRGFILSANEAENLVVQPFRSMLAKVPSGTMSLHSFAGLVELISLTVRSPEVALDILLECLEPESIRVLPPGQPEEVVRHFVRNMIAISLDHIGEASEQGDKKKREDQLLDLELVTEKEEEDGCPIVEISFRIDAPGGTPENSSHVRLTAATLPTNVLVGKRYSIDALVTRSEQGLARLRCLHPLPPYFQKCSWNLENCGPFVTTKTTFDAVLTLATQLQLCCQVAEPILGVPMTTSLDAEELDEWHALEKLNSSQNAAIEAALTSRLTCLWGPPGTGKTETIVEMICALQELYPKDTKILVTAPTHNAVDNVMRRYISRLQGRPLRMDKRPSPLRVSTDVRKVAEDLRRYTCDAMAGQEIYSDHRAMNQARKRIKDCGIIFTTCIGAGLGLLRSLTFDIVFVDEASQQTEPASLVPLVKECTKAILVGDHIQLRPTVQQLSLLVDFDVSLFERLFTGPEGSGSRLMLDTQYRMHPSVCEFSSKEFYDGKLKTGITRDARPLVPSKFPWPPVGAEGEVQRTIFVECSSKEMPGQKSKENVGQGRLCAHVCKLLLTSPAEKGDEGGMQAQTIAVLTPYTRQAELLKQLLAGLPSGSVEVSSIDGFQGREADIVVFVSVRCNEHREIGFLKDLRRMNVAVTRARAGLIVIGNRSTLTEGTSDPESTAMWKRLLECLTPVKIEPPQP</sequence>
<evidence type="ECO:0000313" key="10">
    <source>
        <dbReference type="Proteomes" id="UP001303473"/>
    </source>
</evidence>
<comment type="similarity">
    <text evidence="1">Belongs to the DNA2/NAM7 helicase family.</text>
</comment>
<evidence type="ECO:0000259" key="8">
    <source>
        <dbReference type="Pfam" id="PF13087"/>
    </source>
</evidence>
<evidence type="ECO:0000256" key="5">
    <source>
        <dbReference type="ARBA" id="ARBA00022840"/>
    </source>
</evidence>
<dbReference type="GO" id="GO:0003968">
    <property type="term" value="F:RNA-directed RNA polymerase activity"/>
    <property type="evidence" value="ECO:0007669"/>
    <property type="project" value="UniProtKB-KW"/>
</dbReference>
<dbReference type="Pfam" id="PF05183">
    <property type="entry name" value="RdRP"/>
    <property type="match status" value="1"/>
</dbReference>
<dbReference type="InterPro" id="IPR041677">
    <property type="entry name" value="DNA2/NAM7_AAA_11"/>
</dbReference>
<feature type="domain" description="DNA2/NAM7 helicase-like C-terminal" evidence="8">
    <location>
        <begin position="1501"/>
        <end position="1704"/>
    </location>
</feature>
<dbReference type="CDD" id="cd18808">
    <property type="entry name" value="SF1_C_Upf1"/>
    <property type="match status" value="1"/>
</dbReference>
<evidence type="ECO:0000256" key="3">
    <source>
        <dbReference type="ARBA" id="ARBA00022801"/>
    </source>
</evidence>
<name>A0AAN6N342_9PEZI</name>
<evidence type="ECO:0000313" key="9">
    <source>
        <dbReference type="EMBL" id="KAK3937348.1"/>
    </source>
</evidence>
<dbReference type="GO" id="GO:0031380">
    <property type="term" value="C:nuclear RNA-directed RNA polymerase complex"/>
    <property type="evidence" value="ECO:0007669"/>
    <property type="project" value="TreeGrafter"/>
</dbReference>
<evidence type="ECO:0000256" key="4">
    <source>
        <dbReference type="ARBA" id="ARBA00022806"/>
    </source>
</evidence>
<dbReference type="PANTHER" id="PTHR23079">
    <property type="entry name" value="RNA-DEPENDENT RNA POLYMERASE"/>
    <property type="match status" value="1"/>
</dbReference>
<dbReference type="InterPro" id="IPR047187">
    <property type="entry name" value="SF1_C_Upf1"/>
</dbReference>
<dbReference type="FunFam" id="3.40.50.300:FF:000326">
    <property type="entry name" value="P-loop containing nucleoside triphosphate hydrolase"/>
    <property type="match status" value="1"/>
</dbReference>
<feature type="domain" description="DNA2/NAM7 helicase helicase" evidence="7">
    <location>
        <begin position="1421"/>
        <end position="1492"/>
    </location>
</feature>
<dbReference type="Proteomes" id="UP001303473">
    <property type="component" value="Unassembled WGS sequence"/>
</dbReference>
<evidence type="ECO:0000259" key="7">
    <source>
        <dbReference type="Pfam" id="PF13086"/>
    </source>
</evidence>
<keyword evidence="3" id="KW-0378">Hydrolase</keyword>
<organism evidence="9 10">
    <name type="scientific">Diplogelasinospora grovesii</name>
    <dbReference type="NCBI Taxonomy" id="303347"/>
    <lineage>
        <taxon>Eukaryota</taxon>
        <taxon>Fungi</taxon>
        <taxon>Dikarya</taxon>
        <taxon>Ascomycota</taxon>
        <taxon>Pezizomycotina</taxon>
        <taxon>Sordariomycetes</taxon>
        <taxon>Sordariomycetidae</taxon>
        <taxon>Sordariales</taxon>
        <taxon>Diplogelasinosporaceae</taxon>
        <taxon>Diplogelasinospora</taxon>
    </lineage>
</organism>
<keyword evidence="4" id="KW-0347">Helicase</keyword>
<keyword evidence="5" id="KW-0067">ATP-binding</keyword>
<dbReference type="Pfam" id="PF13086">
    <property type="entry name" value="AAA_11"/>
    <property type="match status" value="1"/>
</dbReference>
<reference evidence="10" key="1">
    <citation type="journal article" date="2023" name="Mol. Phylogenet. Evol.">
        <title>Genome-scale phylogeny and comparative genomics of the fungal order Sordariales.</title>
        <authorList>
            <person name="Hensen N."/>
            <person name="Bonometti L."/>
            <person name="Westerberg I."/>
            <person name="Brannstrom I.O."/>
            <person name="Guillou S."/>
            <person name="Cros-Aarteil S."/>
            <person name="Calhoun S."/>
            <person name="Haridas S."/>
            <person name="Kuo A."/>
            <person name="Mondo S."/>
            <person name="Pangilinan J."/>
            <person name="Riley R."/>
            <person name="LaButti K."/>
            <person name="Andreopoulos B."/>
            <person name="Lipzen A."/>
            <person name="Chen C."/>
            <person name="Yan M."/>
            <person name="Daum C."/>
            <person name="Ng V."/>
            <person name="Clum A."/>
            <person name="Steindorff A."/>
            <person name="Ohm R.A."/>
            <person name="Martin F."/>
            <person name="Silar P."/>
            <person name="Natvig D.O."/>
            <person name="Lalanne C."/>
            <person name="Gautier V."/>
            <person name="Ament-Velasquez S.L."/>
            <person name="Kruys A."/>
            <person name="Hutchinson M.I."/>
            <person name="Powell A.J."/>
            <person name="Barry K."/>
            <person name="Miller A.N."/>
            <person name="Grigoriev I.V."/>
            <person name="Debuchy R."/>
            <person name="Gladieux P."/>
            <person name="Hiltunen Thoren M."/>
            <person name="Johannesson H."/>
        </authorList>
    </citation>
    <scope>NUCLEOTIDE SEQUENCE [LARGE SCALE GENOMIC DNA]</scope>
    <source>
        <strain evidence="10">CBS 340.73</strain>
    </source>
</reference>
<proteinExistence type="inferred from homology"/>
<dbReference type="InterPro" id="IPR007855">
    <property type="entry name" value="RDRP"/>
</dbReference>
<keyword evidence="2" id="KW-0547">Nucleotide-binding</keyword>
<dbReference type="InterPro" id="IPR041679">
    <property type="entry name" value="DNA2/NAM7-like_C"/>
</dbReference>
<gene>
    <name evidence="9" type="ORF">QBC46DRAFT_319755</name>
</gene>
<comment type="caution">
    <text evidence="9">The sequence shown here is derived from an EMBL/GenBank/DDBJ whole genome shotgun (WGS) entry which is preliminary data.</text>
</comment>
<dbReference type="GO" id="GO:0030422">
    <property type="term" value="P:siRNA processing"/>
    <property type="evidence" value="ECO:0007669"/>
    <property type="project" value="TreeGrafter"/>
</dbReference>
<protein>
    <submittedName>
        <fullName evidence="9">RNA dependent RNA polymerase-domain-containing protein</fullName>
    </submittedName>
</protein>
<dbReference type="InterPro" id="IPR057596">
    <property type="entry name" value="RDRP_core"/>
</dbReference>
<dbReference type="EMBL" id="MU853856">
    <property type="protein sequence ID" value="KAK3937348.1"/>
    <property type="molecule type" value="Genomic_DNA"/>
</dbReference>
<dbReference type="GO" id="GO:0004386">
    <property type="term" value="F:helicase activity"/>
    <property type="evidence" value="ECO:0007669"/>
    <property type="project" value="UniProtKB-KW"/>
</dbReference>
<dbReference type="SUPFAM" id="SSF52540">
    <property type="entry name" value="P-loop containing nucleoside triphosphate hydrolases"/>
    <property type="match status" value="1"/>
</dbReference>
<evidence type="ECO:0000259" key="6">
    <source>
        <dbReference type="Pfam" id="PF05183"/>
    </source>
</evidence>
<dbReference type="GO" id="GO:0005524">
    <property type="term" value="F:ATP binding"/>
    <property type="evidence" value="ECO:0007669"/>
    <property type="project" value="UniProtKB-KW"/>
</dbReference>
<dbReference type="GO" id="GO:0005694">
    <property type="term" value="C:chromosome"/>
    <property type="evidence" value="ECO:0007669"/>
    <property type="project" value="UniProtKB-ARBA"/>
</dbReference>
<dbReference type="InterPro" id="IPR027417">
    <property type="entry name" value="P-loop_NTPase"/>
</dbReference>
<dbReference type="Gene3D" id="3.40.50.300">
    <property type="entry name" value="P-loop containing nucleotide triphosphate hydrolases"/>
    <property type="match status" value="2"/>
</dbReference>
<evidence type="ECO:0000256" key="1">
    <source>
        <dbReference type="ARBA" id="ARBA00007913"/>
    </source>
</evidence>
<dbReference type="Pfam" id="PF13087">
    <property type="entry name" value="AAA_12"/>
    <property type="match status" value="1"/>
</dbReference>